<dbReference type="PANTHER" id="PTHR45566:SF2">
    <property type="entry name" value="NARL SUBFAMILY"/>
    <property type="match status" value="1"/>
</dbReference>
<accession>A0AAQ3QWM0</accession>
<evidence type="ECO:0000313" key="3">
    <source>
        <dbReference type="EMBL" id="WOO42032.1"/>
    </source>
</evidence>
<dbReference type="SUPFAM" id="SSF52172">
    <property type="entry name" value="CheY-like"/>
    <property type="match status" value="1"/>
</dbReference>
<keyword evidence="4" id="KW-1185">Reference proteome</keyword>
<keyword evidence="1" id="KW-0597">Phosphoprotein</keyword>
<feature type="modified residue" description="4-aspartylphosphate" evidence="1">
    <location>
        <position position="53"/>
    </location>
</feature>
<sequence>MRAYIIEDVEMMREVIFSFINSIDGIDVVGSAGDGNQAMAEMCKLQPDLVFTDITLPEVNGMEILYLLKRKFHDVHVIIFTSFVTEEKIRLAFEGGADGFIEKGADMNDFREAIDILQRGGRYFDKALSQYDSFAESSKKRAFYRS</sequence>
<dbReference type="SMART" id="SM00448">
    <property type="entry name" value="REC"/>
    <property type="match status" value="1"/>
</dbReference>
<protein>
    <submittedName>
        <fullName evidence="3">Response regulator transcription factor</fullName>
    </submittedName>
</protein>
<evidence type="ECO:0000259" key="2">
    <source>
        <dbReference type="PROSITE" id="PS50110"/>
    </source>
</evidence>
<dbReference type="PANTHER" id="PTHR45566">
    <property type="entry name" value="HTH-TYPE TRANSCRIPTIONAL REGULATOR YHJB-RELATED"/>
    <property type="match status" value="1"/>
</dbReference>
<dbReference type="AlphaFoldDB" id="A0AAQ3QWM0"/>
<dbReference type="PROSITE" id="PS50110">
    <property type="entry name" value="RESPONSE_REGULATORY"/>
    <property type="match status" value="1"/>
</dbReference>
<dbReference type="KEGG" id="puo:RZN69_02955"/>
<dbReference type="Gene3D" id="3.40.50.2300">
    <property type="match status" value="1"/>
</dbReference>
<dbReference type="CDD" id="cd17535">
    <property type="entry name" value="REC_NarL-like"/>
    <property type="match status" value="1"/>
</dbReference>
<dbReference type="Pfam" id="PF00072">
    <property type="entry name" value="Response_reg"/>
    <property type="match status" value="1"/>
</dbReference>
<gene>
    <name evidence="3" type="ORF">RZN69_02955</name>
</gene>
<organism evidence="3 4">
    <name type="scientific">Rubellicoccus peritrichatus</name>
    <dbReference type="NCBI Taxonomy" id="3080537"/>
    <lineage>
        <taxon>Bacteria</taxon>
        <taxon>Pseudomonadati</taxon>
        <taxon>Verrucomicrobiota</taxon>
        <taxon>Opitutia</taxon>
        <taxon>Puniceicoccales</taxon>
        <taxon>Cerasicoccaceae</taxon>
        <taxon>Rubellicoccus</taxon>
    </lineage>
</organism>
<evidence type="ECO:0000256" key="1">
    <source>
        <dbReference type="PROSITE-ProRule" id="PRU00169"/>
    </source>
</evidence>
<dbReference type="GO" id="GO:0000160">
    <property type="term" value="P:phosphorelay signal transduction system"/>
    <property type="evidence" value="ECO:0007669"/>
    <property type="project" value="InterPro"/>
</dbReference>
<dbReference type="InterPro" id="IPR011006">
    <property type="entry name" value="CheY-like_superfamily"/>
</dbReference>
<dbReference type="RefSeq" id="WP_317834516.1">
    <property type="nucleotide sequence ID" value="NZ_CP136920.1"/>
</dbReference>
<name>A0AAQ3QWM0_9BACT</name>
<reference evidence="3 4" key="1">
    <citation type="submission" date="2023-10" db="EMBL/GenBank/DDBJ databases">
        <title>Rubellicoccus peritrichatus gen. nov., sp. nov., isolated from an algae of coral reef tank.</title>
        <authorList>
            <person name="Luo J."/>
        </authorList>
    </citation>
    <scope>NUCLEOTIDE SEQUENCE [LARGE SCALE GENOMIC DNA]</scope>
    <source>
        <strain evidence="3 4">CR14</strain>
    </source>
</reference>
<dbReference type="Proteomes" id="UP001304300">
    <property type="component" value="Chromosome"/>
</dbReference>
<dbReference type="InterPro" id="IPR058245">
    <property type="entry name" value="NreC/VraR/RcsB-like_REC"/>
</dbReference>
<feature type="domain" description="Response regulatory" evidence="2">
    <location>
        <begin position="2"/>
        <end position="118"/>
    </location>
</feature>
<dbReference type="InterPro" id="IPR051015">
    <property type="entry name" value="EvgA-like"/>
</dbReference>
<evidence type="ECO:0000313" key="4">
    <source>
        <dbReference type="Proteomes" id="UP001304300"/>
    </source>
</evidence>
<dbReference type="EMBL" id="CP136920">
    <property type="protein sequence ID" value="WOO42032.1"/>
    <property type="molecule type" value="Genomic_DNA"/>
</dbReference>
<dbReference type="InterPro" id="IPR001789">
    <property type="entry name" value="Sig_transdc_resp-reg_receiver"/>
</dbReference>
<proteinExistence type="predicted"/>